<dbReference type="Proteomes" id="UP000076842">
    <property type="component" value="Unassembled WGS sequence"/>
</dbReference>
<gene>
    <name evidence="2" type="ORF">CALCODRAFT_506967</name>
</gene>
<keyword evidence="3" id="KW-1185">Reference proteome</keyword>
<organism evidence="2 3">
    <name type="scientific">Calocera cornea HHB12733</name>
    <dbReference type="NCBI Taxonomy" id="1353952"/>
    <lineage>
        <taxon>Eukaryota</taxon>
        <taxon>Fungi</taxon>
        <taxon>Dikarya</taxon>
        <taxon>Basidiomycota</taxon>
        <taxon>Agaricomycotina</taxon>
        <taxon>Dacrymycetes</taxon>
        <taxon>Dacrymycetales</taxon>
        <taxon>Dacrymycetaceae</taxon>
        <taxon>Calocera</taxon>
    </lineage>
</organism>
<dbReference type="InParanoid" id="A0A165IAJ9"/>
<accession>A0A165IAJ9</accession>
<sequence>MSVNGQFGMMVNTALLYSPAMSNNDPAINDGTSFLIPIPAWHPDNMNPVTIPAPQADLALMNANAQFINGFHNPTAQPINGVNMPNAPIAAIPQYIGITPAPPAAPQAMEQNPLVGRKTEANAGTDGMNGTEMPNDSATAKKQGLRGAPVAKSAACKPVDVKITK</sequence>
<reference evidence="2 3" key="1">
    <citation type="journal article" date="2016" name="Mol. Biol. Evol.">
        <title>Comparative Genomics of Early-Diverging Mushroom-Forming Fungi Provides Insights into the Origins of Lignocellulose Decay Capabilities.</title>
        <authorList>
            <person name="Nagy L.G."/>
            <person name="Riley R."/>
            <person name="Tritt A."/>
            <person name="Adam C."/>
            <person name="Daum C."/>
            <person name="Floudas D."/>
            <person name="Sun H."/>
            <person name="Yadav J.S."/>
            <person name="Pangilinan J."/>
            <person name="Larsson K.H."/>
            <person name="Matsuura K."/>
            <person name="Barry K."/>
            <person name="Labutti K."/>
            <person name="Kuo R."/>
            <person name="Ohm R.A."/>
            <person name="Bhattacharya S.S."/>
            <person name="Shirouzu T."/>
            <person name="Yoshinaga Y."/>
            <person name="Martin F.M."/>
            <person name="Grigoriev I.V."/>
            <person name="Hibbett D.S."/>
        </authorList>
    </citation>
    <scope>NUCLEOTIDE SEQUENCE [LARGE SCALE GENOMIC DNA]</scope>
    <source>
        <strain evidence="2 3">HHB12733</strain>
    </source>
</reference>
<evidence type="ECO:0000313" key="3">
    <source>
        <dbReference type="Proteomes" id="UP000076842"/>
    </source>
</evidence>
<dbReference type="EMBL" id="KV423932">
    <property type="protein sequence ID" value="KZT60326.1"/>
    <property type="molecule type" value="Genomic_DNA"/>
</dbReference>
<evidence type="ECO:0000313" key="2">
    <source>
        <dbReference type="EMBL" id="KZT60326.1"/>
    </source>
</evidence>
<feature type="region of interest" description="Disordered" evidence="1">
    <location>
        <begin position="119"/>
        <end position="165"/>
    </location>
</feature>
<dbReference type="AlphaFoldDB" id="A0A165IAJ9"/>
<evidence type="ECO:0000256" key="1">
    <source>
        <dbReference type="SAM" id="MobiDB-lite"/>
    </source>
</evidence>
<proteinExistence type="predicted"/>
<name>A0A165IAJ9_9BASI</name>
<protein>
    <submittedName>
        <fullName evidence="2">Uncharacterized protein</fullName>
    </submittedName>
</protein>